<protein>
    <submittedName>
        <fullName evidence="4">Uncharacterized protein</fullName>
    </submittedName>
</protein>
<evidence type="ECO:0000313" key="5">
    <source>
        <dbReference type="Proteomes" id="UP001353858"/>
    </source>
</evidence>
<sequence>MKFVILFVCVALAAAQSPTFPGQSGFQRFGSPYSGFPHSQFPFQQQPLPKVTTSVPKLIPTPAPPHSQVGIAQQYRPYHSQEFIPILKQHQDAQPGGGYQWDYQSANGITAYENAEIVPRGVDEASKTVRGGYSYTSLEGIPVEVTYTADENGFHPHVVVHTHGYERKH</sequence>
<feature type="signal peptide" evidence="3">
    <location>
        <begin position="1"/>
        <end position="15"/>
    </location>
</feature>
<dbReference type="Pfam" id="PF00379">
    <property type="entry name" value="Chitin_bind_4"/>
    <property type="match status" value="1"/>
</dbReference>
<dbReference type="PANTHER" id="PTHR10380">
    <property type="entry name" value="CUTICLE PROTEIN"/>
    <property type="match status" value="1"/>
</dbReference>
<keyword evidence="3" id="KW-0732">Signal</keyword>
<dbReference type="Proteomes" id="UP001353858">
    <property type="component" value="Unassembled WGS sequence"/>
</dbReference>
<dbReference type="GO" id="GO:0062129">
    <property type="term" value="C:chitin-based extracellular matrix"/>
    <property type="evidence" value="ECO:0007669"/>
    <property type="project" value="TreeGrafter"/>
</dbReference>
<dbReference type="PROSITE" id="PS51155">
    <property type="entry name" value="CHIT_BIND_RR_2"/>
    <property type="match status" value="1"/>
</dbReference>
<evidence type="ECO:0000256" key="3">
    <source>
        <dbReference type="SAM" id="SignalP"/>
    </source>
</evidence>
<gene>
    <name evidence="4" type="ORF">RN001_008613</name>
</gene>
<dbReference type="InterPro" id="IPR000618">
    <property type="entry name" value="Insect_cuticle"/>
</dbReference>
<proteinExistence type="predicted"/>
<comment type="caution">
    <text evidence="4">The sequence shown here is derived from an EMBL/GenBank/DDBJ whole genome shotgun (WGS) entry which is preliminary data.</text>
</comment>
<keyword evidence="5" id="KW-1185">Reference proteome</keyword>
<dbReference type="GO" id="GO:0008010">
    <property type="term" value="F:structural constituent of chitin-based larval cuticle"/>
    <property type="evidence" value="ECO:0007669"/>
    <property type="project" value="TreeGrafter"/>
</dbReference>
<evidence type="ECO:0000256" key="1">
    <source>
        <dbReference type="ARBA" id="ARBA00022460"/>
    </source>
</evidence>
<evidence type="ECO:0000313" key="4">
    <source>
        <dbReference type="EMBL" id="KAK4880467.1"/>
    </source>
</evidence>
<name>A0AAN7P9U8_9COLE</name>
<dbReference type="EMBL" id="JARPUR010000003">
    <property type="protein sequence ID" value="KAK4880467.1"/>
    <property type="molecule type" value="Genomic_DNA"/>
</dbReference>
<evidence type="ECO:0000256" key="2">
    <source>
        <dbReference type="PROSITE-ProRule" id="PRU00497"/>
    </source>
</evidence>
<dbReference type="InterPro" id="IPR050468">
    <property type="entry name" value="Cuticle_Struct_Prot"/>
</dbReference>
<keyword evidence="1 2" id="KW-0193">Cuticle</keyword>
<dbReference type="InterPro" id="IPR031311">
    <property type="entry name" value="CHIT_BIND_RR_consensus"/>
</dbReference>
<dbReference type="PANTHER" id="PTHR10380:SF238">
    <property type="entry name" value="CUTICULAR PROTEIN 65EA-RELATED"/>
    <property type="match status" value="1"/>
</dbReference>
<dbReference type="AlphaFoldDB" id="A0AAN7P9U8"/>
<reference evidence="5" key="1">
    <citation type="submission" date="2023-01" db="EMBL/GenBank/DDBJ databases">
        <title>Key to firefly adult light organ development and bioluminescence: homeobox transcription factors regulate luciferase expression and transportation to peroxisome.</title>
        <authorList>
            <person name="Fu X."/>
        </authorList>
    </citation>
    <scope>NUCLEOTIDE SEQUENCE [LARGE SCALE GENOMIC DNA]</scope>
</reference>
<feature type="chain" id="PRO_5042910622" evidence="3">
    <location>
        <begin position="16"/>
        <end position="169"/>
    </location>
</feature>
<dbReference type="PROSITE" id="PS00233">
    <property type="entry name" value="CHIT_BIND_RR_1"/>
    <property type="match status" value="1"/>
</dbReference>
<accession>A0AAN7P9U8</accession>
<organism evidence="4 5">
    <name type="scientific">Aquatica leii</name>
    <dbReference type="NCBI Taxonomy" id="1421715"/>
    <lineage>
        <taxon>Eukaryota</taxon>
        <taxon>Metazoa</taxon>
        <taxon>Ecdysozoa</taxon>
        <taxon>Arthropoda</taxon>
        <taxon>Hexapoda</taxon>
        <taxon>Insecta</taxon>
        <taxon>Pterygota</taxon>
        <taxon>Neoptera</taxon>
        <taxon>Endopterygota</taxon>
        <taxon>Coleoptera</taxon>
        <taxon>Polyphaga</taxon>
        <taxon>Elateriformia</taxon>
        <taxon>Elateroidea</taxon>
        <taxon>Lampyridae</taxon>
        <taxon>Luciolinae</taxon>
        <taxon>Aquatica</taxon>
    </lineage>
</organism>
<dbReference type="PRINTS" id="PR00947">
    <property type="entry name" value="CUTICLE"/>
</dbReference>